<keyword evidence="2" id="KW-1185">Reference proteome</keyword>
<accession>A0A3P3TWE1</accession>
<gene>
    <name evidence="1" type="ORF">EHV15_05305</name>
</gene>
<protein>
    <recommendedName>
        <fullName evidence="3">Sporulation protein Cse60</fullName>
    </recommendedName>
</protein>
<dbReference type="OrthoDB" id="2666881at2"/>
<organism evidence="1 2">
    <name type="scientific">Paenibacillus oralis</name>
    <dbReference type="NCBI Taxonomy" id="2490856"/>
    <lineage>
        <taxon>Bacteria</taxon>
        <taxon>Bacillati</taxon>
        <taxon>Bacillota</taxon>
        <taxon>Bacilli</taxon>
        <taxon>Bacillales</taxon>
        <taxon>Paenibacillaceae</taxon>
        <taxon>Paenibacillus</taxon>
    </lineage>
</organism>
<dbReference type="EMBL" id="RRCN01000001">
    <property type="protein sequence ID" value="RRJ62432.1"/>
    <property type="molecule type" value="Genomic_DNA"/>
</dbReference>
<proteinExistence type="predicted"/>
<evidence type="ECO:0000313" key="1">
    <source>
        <dbReference type="EMBL" id="RRJ62432.1"/>
    </source>
</evidence>
<dbReference type="AlphaFoldDB" id="A0A3P3TWE1"/>
<evidence type="ECO:0008006" key="3">
    <source>
        <dbReference type="Google" id="ProtNLM"/>
    </source>
</evidence>
<dbReference type="RefSeq" id="WP_128630319.1">
    <property type="nucleotide sequence ID" value="NZ_RRCN01000001.1"/>
</dbReference>
<dbReference type="Proteomes" id="UP000267017">
    <property type="component" value="Unassembled WGS sequence"/>
</dbReference>
<reference evidence="1 2" key="1">
    <citation type="submission" date="2018-11" db="EMBL/GenBank/DDBJ databases">
        <title>Genome sequencing of Paenibacillus sp. KCOM 3021 (= ChDC PVNT-B20).</title>
        <authorList>
            <person name="Kook J.-K."/>
            <person name="Park S.-N."/>
            <person name="Lim Y.K."/>
        </authorList>
    </citation>
    <scope>NUCLEOTIDE SEQUENCE [LARGE SCALE GENOMIC DNA]</scope>
    <source>
        <strain evidence="1 2">KCOM 3021</strain>
    </source>
</reference>
<evidence type="ECO:0000313" key="2">
    <source>
        <dbReference type="Proteomes" id="UP000267017"/>
    </source>
</evidence>
<sequence length="74" mass="8487">MIGKASEIKTKRVFDTFDTKNRYFGIDEMINRALSELQPNAEILKIEYQAVSSNSGDNHYALIIYKEAKEDALE</sequence>
<comment type="caution">
    <text evidence="1">The sequence shown here is derived from an EMBL/GenBank/DDBJ whole genome shotgun (WGS) entry which is preliminary data.</text>
</comment>
<name>A0A3P3TWE1_9BACL</name>